<protein>
    <submittedName>
        <fullName evidence="1">Uncharacterized protein</fullName>
    </submittedName>
</protein>
<comment type="caution">
    <text evidence="1">The sequence shown here is derived from an EMBL/GenBank/DDBJ whole genome shotgun (WGS) entry which is preliminary data.</text>
</comment>
<sequence length="258" mass="28264">MFACPSSWSLQVDGRHVSLPYLKGPQEVRVYDTPEGLQLISPFCGLSVSQLALRISLHGEHSYAIVKLHERYHFARLDGACGVCRAHVARYDVDRMSRGASTGLLSGQSGVGVVEKAGTTRPRIQFVWSGGDECRTTSASQLTSNSSLSAISKTSTSADERLNFCPPGLKRACYRLDASNGLSPFAQCSGQLLHAFHSLCLADVCETNSAWKHGREAHTLACRSHLLAAKACLHQAGTSRRLLTEWRSIDFCRKSQRR</sequence>
<name>A0A448XQ90_9PLAT</name>
<reference evidence="1" key="1">
    <citation type="submission" date="2018-11" db="EMBL/GenBank/DDBJ databases">
        <authorList>
            <consortium name="Pathogen Informatics"/>
        </authorList>
    </citation>
    <scope>NUCLEOTIDE SEQUENCE</scope>
</reference>
<organism evidence="1 2">
    <name type="scientific">Protopolystoma xenopodis</name>
    <dbReference type="NCBI Taxonomy" id="117903"/>
    <lineage>
        <taxon>Eukaryota</taxon>
        <taxon>Metazoa</taxon>
        <taxon>Spiralia</taxon>
        <taxon>Lophotrochozoa</taxon>
        <taxon>Platyhelminthes</taxon>
        <taxon>Monogenea</taxon>
        <taxon>Polyopisthocotylea</taxon>
        <taxon>Polystomatidea</taxon>
        <taxon>Polystomatidae</taxon>
        <taxon>Protopolystoma</taxon>
    </lineage>
</organism>
<evidence type="ECO:0000313" key="2">
    <source>
        <dbReference type="Proteomes" id="UP000784294"/>
    </source>
</evidence>
<evidence type="ECO:0000313" key="1">
    <source>
        <dbReference type="EMBL" id="VEL42266.1"/>
    </source>
</evidence>
<keyword evidence="2" id="KW-1185">Reference proteome</keyword>
<dbReference type="Proteomes" id="UP000784294">
    <property type="component" value="Unassembled WGS sequence"/>
</dbReference>
<accession>A0A448XQ90</accession>
<dbReference type="EMBL" id="CAAALY010273481">
    <property type="protein sequence ID" value="VEL42266.1"/>
    <property type="molecule type" value="Genomic_DNA"/>
</dbReference>
<dbReference type="AlphaFoldDB" id="A0A448XQ90"/>
<gene>
    <name evidence="1" type="ORF">PXEA_LOCUS35706</name>
</gene>
<proteinExistence type="predicted"/>